<dbReference type="SUPFAM" id="SSF47413">
    <property type="entry name" value="lambda repressor-like DNA-binding domains"/>
    <property type="match status" value="1"/>
</dbReference>
<dbReference type="RefSeq" id="WP_106058705.1">
    <property type="nucleotide sequence ID" value="NZ_PVXQ01000005.1"/>
</dbReference>
<dbReference type="Gene3D" id="1.10.260.40">
    <property type="entry name" value="lambda repressor-like DNA-binding domains"/>
    <property type="match status" value="1"/>
</dbReference>
<evidence type="ECO:0000313" key="7">
    <source>
        <dbReference type="Proteomes" id="UP000239471"/>
    </source>
</evidence>
<dbReference type="PANTHER" id="PTHR30146">
    <property type="entry name" value="LACI-RELATED TRANSCRIPTIONAL REPRESSOR"/>
    <property type="match status" value="1"/>
</dbReference>
<comment type="caution">
    <text evidence="6">The sequence shown here is derived from an EMBL/GenBank/DDBJ whole genome shotgun (WGS) entry which is preliminary data.</text>
</comment>
<keyword evidence="2" id="KW-0805">Transcription regulation</keyword>
<dbReference type="SUPFAM" id="SSF53822">
    <property type="entry name" value="Periplasmic binding protein-like I"/>
    <property type="match status" value="1"/>
</dbReference>
<feature type="domain" description="Transcriptional regulator LacI/GalR-like sensor" evidence="5">
    <location>
        <begin position="171"/>
        <end position="325"/>
    </location>
</feature>
<dbReference type="InterPro" id="IPR046335">
    <property type="entry name" value="LacI/GalR-like_sensor"/>
</dbReference>
<dbReference type="Gene3D" id="3.40.50.2300">
    <property type="match status" value="2"/>
</dbReference>
<keyword evidence="3" id="KW-0238">DNA-binding</keyword>
<name>A0A2T0BIM2_9CLOT</name>
<dbReference type="Pfam" id="PF13377">
    <property type="entry name" value="Peripla_BP_3"/>
    <property type="match status" value="1"/>
</dbReference>
<gene>
    <name evidence="6" type="primary">purR_1</name>
    <name evidence="6" type="ORF">CLVI_06710</name>
</gene>
<dbReference type="GO" id="GO:0003700">
    <property type="term" value="F:DNA-binding transcription factor activity"/>
    <property type="evidence" value="ECO:0007669"/>
    <property type="project" value="TreeGrafter"/>
</dbReference>
<dbReference type="OrthoDB" id="43195at2"/>
<dbReference type="InterPro" id="IPR000843">
    <property type="entry name" value="HTH_LacI"/>
</dbReference>
<dbReference type="InterPro" id="IPR028082">
    <property type="entry name" value="Peripla_BP_I"/>
</dbReference>
<keyword evidence="7" id="KW-1185">Reference proteome</keyword>
<sequence>MKIDKVKISDIAKALEISTISVSRALSGQTGVGNELKSKILIKAKEMGYFKAKNNDDIRILVLHQKPFVQNTSNYSHMVQGIEKAIQKIGCQYDLEFLDKDRQDELYLPCKIQKGINFDGIIFIGRFNNEYVDFISSKIKNQVFYTGYSPSFDCDSVWYNFNNGGYKQCECLIKKGHTEIGFLGDSSVYKNKEKVLGITSALEDYKLQARKELFIYEEKFEDKISRIMKGKNVPTAIICQWDYTAIKLIKCLYEKGIKVPEDISVIGSGNTEMSSLFMPALTTLELNIDYSCEVAVALLLKRINKPDKPYENIAINSILVERDSVESYK</sequence>
<dbReference type="CDD" id="cd01392">
    <property type="entry name" value="HTH_LacI"/>
    <property type="match status" value="1"/>
</dbReference>
<dbReference type="Proteomes" id="UP000239471">
    <property type="component" value="Unassembled WGS sequence"/>
</dbReference>
<dbReference type="GO" id="GO:0000976">
    <property type="term" value="F:transcription cis-regulatory region binding"/>
    <property type="evidence" value="ECO:0007669"/>
    <property type="project" value="TreeGrafter"/>
</dbReference>
<reference evidence="6 7" key="1">
    <citation type="submission" date="2018-03" db="EMBL/GenBank/DDBJ databases">
        <title>Genome sequence of Clostridium vincentii DSM 10228.</title>
        <authorList>
            <person name="Poehlein A."/>
            <person name="Daniel R."/>
        </authorList>
    </citation>
    <scope>NUCLEOTIDE SEQUENCE [LARGE SCALE GENOMIC DNA]</scope>
    <source>
        <strain evidence="6 7">DSM 10228</strain>
    </source>
</reference>
<keyword evidence="1" id="KW-0678">Repressor</keyword>
<accession>A0A2T0BIM2</accession>
<dbReference type="AlphaFoldDB" id="A0A2T0BIM2"/>
<evidence type="ECO:0000256" key="1">
    <source>
        <dbReference type="ARBA" id="ARBA00022491"/>
    </source>
</evidence>
<evidence type="ECO:0000256" key="2">
    <source>
        <dbReference type="ARBA" id="ARBA00023015"/>
    </source>
</evidence>
<evidence type="ECO:0000259" key="5">
    <source>
        <dbReference type="Pfam" id="PF13377"/>
    </source>
</evidence>
<dbReference type="PANTHER" id="PTHR30146:SF148">
    <property type="entry name" value="HTH-TYPE TRANSCRIPTIONAL REPRESSOR PURR-RELATED"/>
    <property type="match status" value="1"/>
</dbReference>
<evidence type="ECO:0000256" key="3">
    <source>
        <dbReference type="ARBA" id="ARBA00023125"/>
    </source>
</evidence>
<dbReference type="InterPro" id="IPR010982">
    <property type="entry name" value="Lambda_DNA-bd_dom_sf"/>
</dbReference>
<organism evidence="6 7">
    <name type="scientific">Clostridium vincentii</name>
    <dbReference type="NCBI Taxonomy" id="52704"/>
    <lineage>
        <taxon>Bacteria</taxon>
        <taxon>Bacillati</taxon>
        <taxon>Bacillota</taxon>
        <taxon>Clostridia</taxon>
        <taxon>Eubacteriales</taxon>
        <taxon>Clostridiaceae</taxon>
        <taxon>Clostridium</taxon>
    </lineage>
</organism>
<keyword evidence="4" id="KW-0804">Transcription</keyword>
<proteinExistence type="predicted"/>
<protein>
    <submittedName>
        <fullName evidence="6">HTH-type transcriptional repressor PurR</fullName>
    </submittedName>
</protein>
<evidence type="ECO:0000313" key="6">
    <source>
        <dbReference type="EMBL" id="PRR83724.1"/>
    </source>
</evidence>
<dbReference type="EMBL" id="PVXQ01000005">
    <property type="protein sequence ID" value="PRR83724.1"/>
    <property type="molecule type" value="Genomic_DNA"/>
</dbReference>
<evidence type="ECO:0000256" key="4">
    <source>
        <dbReference type="ARBA" id="ARBA00023163"/>
    </source>
</evidence>